<name>A0A410Q8J8_9FIRM</name>
<dbReference type="OrthoDB" id="2215712at2"/>
<proteinExistence type="predicted"/>
<organism evidence="1 2">
    <name type="scientific">Acidilutibacter cellobiosedens</name>
    <dbReference type="NCBI Taxonomy" id="2507161"/>
    <lineage>
        <taxon>Bacteria</taxon>
        <taxon>Bacillati</taxon>
        <taxon>Bacillota</taxon>
        <taxon>Tissierellia</taxon>
        <taxon>Tissierellales</taxon>
        <taxon>Acidilutibacteraceae</taxon>
        <taxon>Acidilutibacter</taxon>
    </lineage>
</organism>
<gene>
    <name evidence="1" type="ORF">EQM13_01285</name>
</gene>
<protein>
    <submittedName>
        <fullName evidence="1">Uncharacterized protein</fullName>
    </submittedName>
</protein>
<evidence type="ECO:0000313" key="2">
    <source>
        <dbReference type="Proteomes" id="UP000287969"/>
    </source>
</evidence>
<accession>A0A410Q8J8</accession>
<evidence type="ECO:0000313" key="1">
    <source>
        <dbReference type="EMBL" id="QAT60299.1"/>
    </source>
</evidence>
<dbReference type="KEGG" id="spoa:EQM13_01285"/>
<dbReference type="RefSeq" id="WP_128751710.1">
    <property type="nucleotide sequence ID" value="NZ_CP035282.1"/>
</dbReference>
<dbReference type="Proteomes" id="UP000287969">
    <property type="component" value="Chromosome"/>
</dbReference>
<sequence length="337" mass="38296">MDRIIYIGQENVKIINNEEFSSDISECFSDIPDLGHPLIKGAKATLSSIEKMLYSAPAFISLIKSSVPKETFQAVLTDEQNRKLAEGSLKLMTRKDGSLMANLVNPKTKKIVSTISLEKTNITPDISQAMTNYATQMQIAQIAEQIQLIQISVEKVRKGQEYDRLASAYSCKQKLLQAMVIKNQKLKELALMRIASDSEDSRNLLMLSQNASLDFIKNQPESFWGKILPTSSPDKMDDRINEIRENLYAVNMVSFVEAMAYFEMGEAEAAQQSLQYYAEYIQKTYLDIEGLVQRLDMLDPSPENYWSKALPDIKKRIMELPFNVEQKILEGEKYGDE</sequence>
<reference evidence="2" key="1">
    <citation type="submission" date="2019-01" db="EMBL/GenBank/DDBJ databases">
        <title>Draft genomes of a novel of Sporanaerobacter strains.</title>
        <authorList>
            <person name="Ma S."/>
        </authorList>
    </citation>
    <scope>NUCLEOTIDE SEQUENCE [LARGE SCALE GENOMIC DNA]</scope>
    <source>
        <strain evidence="2">NJN-17</strain>
    </source>
</reference>
<dbReference type="EMBL" id="CP035282">
    <property type="protein sequence ID" value="QAT60299.1"/>
    <property type="molecule type" value="Genomic_DNA"/>
</dbReference>
<dbReference type="AlphaFoldDB" id="A0A410Q8J8"/>
<keyword evidence="2" id="KW-1185">Reference proteome</keyword>